<dbReference type="PROSITE" id="PS50005">
    <property type="entry name" value="TPR"/>
    <property type="match status" value="2"/>
</dbReference>
<dbReference type="InterPro" id="IPR001387">
    <property type="entry name" value="Cro/C1-type_HTH"/>
</dbReference>
<feature type="domain" description="HTH cro/C1-type" evidence="2">
    <location>
        <begin position="13"/>
        <end position="66"/>
    </location>
</feature>
<dbReference type="SUPFAM" id="SSF48452">
    <property type="entry name" value="TPR-like"/>
    <property type="match status" value="2"/>
</dbReference>
<dbReference type="Pfam" id="PF01381">
    <property type="entry name" value="HTH_3"/>
    <property type="match status" value="1"/>
</dbReference>
<evidence type="ECO:0000256" key="1">
    <source>
        <dbReference type="PROSITE-ProRule" id="PRU00339"/>
    </source>
</evidence>
<dbReference type="PANTHER" id="PTHR12558:SF13">
    <property type="entry name" value="CELL DIVISION CYCLE PROTEIN 27 HOMOLOG"/>
    <property type="match status" value="1"/>
</dbReference>
<comment type="caution">
    <text evidence="3">The sequence shown here is derived from an EMBL/GenBank/DDBJ whole genome shotgun (WGS) entry which is preliminary data.</text>
</comment>
<keyword evidence="1" id="KW-0802">TPR repeat</keyword>
<dbReference type="GO" id="GO:0051301">
    <property type="term" value="P:cell division"/>
    <property type="evidence" value="ECO:0007669"/>
    <property type="project" value="TreeGrafter"/>
</dbReference>
<feature type="repeat" description="TPR" evidence="1">
    <location>
        <begin position="360"/>
        <end position="393"/>
    </location>
</feature>
<dbReference type="InterPro" id="IPR010982">
    <property type="entry name" value="Lambda_DNA-bd_dom_sf"/>
</dbReference>
<sequence length="443" mass="51534">MKTVELHEIGEIIRKVRKQRGFRLEDLADDNISPATISNIERGVPHVSMNKALYLLEKLNIETHQVPYLLMEEENEIKSHQLDMDMIETLFKLNKHDQALKEIEELNLEDNHPLAATASMLKGRCLNAKGQHRRAERAYYQAIKLANQHPYNQQTNVEASSFCDLGVCAYLQNDLESAIQFTNSGIDAYKENGDRSYLRYNLLRNKAIYLERLGHIHEGMRVVEEIWDERFGIYDVDTLLTIYWARIEFLRRTGCEEEAIKCAQEGLKLSIRNQHYRSIFETWTQLGCIYTTLGDLAKGEACFTTALQAKDFLPDQRLASTTYVMQGLLYLHLQKYAEAKESFAQAIQISEKANDAPRLIYALIGMGDYMKENEELKDAIPYYQRTLELAQKHKLKKQEYKALYKLAECWNAIDEKEFINCMRNMYAVKKELEEEGDFFGEMD</sequence>
<dbReference type="SUPFAM" id="SSF47413">
    <property type="entry name" value="lambda repressor-like DNA-binding domains"/>
    <property type="match status" value="1"/>
</dbReference>
<dbReference type="PANTHER" id="PTHR12558">
    <property type="entry name" value="CELL DIVISION CYCLE 16,23,27"/>
    <property type="match status" value="1"/>
</dbReference>
<organism evidence="3 4">
    <name type="scientific">Desmospora activa DSM 45169</name>
    <dbReference type="NCBI Taxonomy" id="1121389"/>
    <lineage>
        <taxon>Bacteria</taxon>
        <taxon>Bacillati</taxon>
        <taxon>Bacillota</taxon>
        <taxon>Bacilli</taxon>
        <taxon>Bacillales</taxon>
        <taxon>Thermoactinomycetaceae</taxon>
        <taxon>Desmospora</taxon>
    </lineage>
</organism>
<dbReference type="EMBL" id="PZZP01000002">
    <property type="protein sequence ID" value="PTM56948.1"/>
    <property type="molecule type" value="Genomic_DNA"/>
</dbReference>
<dbReference type="OrthoDB" id="2985637at2"/>
<dbReference type="Pfam" id="PF13432">
    <property type="entry name" value="TPR_16"/>
    <property type="match status" value="1"/>
</dbReference>
<dbReference type="AlphaFoldDB" id="A0A2T4Z4Y1"/>
<keyword evidence="4" id="KW-1185">Reference proteome</keyword>
<accession>A0A2T4Z4Y1</accession>
<dbReference type="SMART" id="SM00028">
    <property type="entry name" value="TPR"/>
    <property type="match status" value="6"/>
</dbReference>
<dbReference type="GO" id="GO:0003677">
    <property type="term" value="F:DNA binding"/>
    <property type="evidence" value="ECO:0007669"/>
    <property type="project" value="InterPro"/>
</dbReference>
<gene>
    <name evidence="3" type="ORF">C8J48_3280</name>
</gene>
<evidence type="ECO:0000313" key="4">
    <source>
        <dbReference type="Proteomes" id="UP000241639"/>
    </source>
</evidence>
<proteinExistence type="predicted"/>
<dbReference type="Gene3D" id="1.10.260.40">
    <property type="entry name" value="lambda repressor-like DNA-binding domains"/>
    <property type="match status" value="1"/>
</dbReference>
<protein>
    <submittedName>
        <fullName evidence="3">Tetratricopeptide repeat protein</fullName>
    </submittedName>
</protein>
<evidence type="ECO:0000259" key="2">
    <source>
        <dbReference type="PROSITE" id="PS50943"/>
    </source>
</evidence>
<dbReference type="Pfam" id="PF13424">
    <property type="entry name" value="TPR_12"/>
    <property type="match status" value="1"/>
</dbReference>
<reference evidence="3 4" key="1">
    <citation type="submission" date="2018-04" db="EMBL/GenBank/DDBJ databases">
        <title>Genomic Encyclopedia of Archaeal and Bacterial Type Strains, Phase II (KMG-II): from individual species to whole genera.</title>
        <authorList>
            <person name="Goeker M."/>
        </authorList>
    </citation>
    <scope>NUCLEOTIDE SEQUENCE [LARGE SCALE GENOMIC DNA]</scope>
    <source>
        <strain evidence="3 4">DSM 45169</strain>
    </source>
</reference>
<feature type="repeat" description="TPR" evidence="1">
    <location>
        <begin position="320"/>
        <end position="353"/>
    </location>
</feature>
<evidence type="ECO:0000313" key="3">
    <source>
        <dbReference type="EMBL" id="PTM56948.1"/>
    </source>
</evidence>
<dbReference type="Pfam" id="PF13181">
    <property type="entry name" value="TPR_8"/>
    <property type="match status" value="1"/>
</dbReference>
<dbReference type="SMART" id="SM00530">
    <property type="entry name" value="HTH_XRE"/>
    <property type="match status" value="1"/>
</dbReference>
<dbReference type="Gene3D" id="1.25.40.10">
    <property type="entry name" value="Tetratricopeptide repeat domain"/>
    <property type="match status" value="2"/>
</dbReference>
<dbReference type="PROSITE" id="PS50943">
    <property type="entry name" value="HTH_CROC1"/>
    <property type="match status" value="1"/>
</dbReference>
<dbReference type="InterPro" id="IPR011990">
    <property type="entry name" value="TPR-like_helical_dom_sf"/>
</dbReference>
<dbReference type="CDD" id="cd00093">
    <property type="entry name" value="HTH_XRE"/>
    <property type="match status" value="1"/>
</dbReference>
<dbReference type="Proteomes" id="UP000241639">
    <property type="component" value="Unassembled WGS sequence"/>
</dbReference>
<dbReference type="RefSeq" id="WP_107728227.1">
    <property type="nucleotide sequence ID" value="NZ_PZZP01000002.1"/>
</dbReference>
<dbReference type="InterPro" id="IPR019734">
    <property type="entry name" value="TPR_rpt"/>
</dbReference>
<name>A0A2T4Z4Y1_9BACL</name>